<dbReference type="InterPro" id="IPR005144">
    <property type="entry name" value="ATP-cone_dom"/>
</dbReference>
<evidence type="ECO:0000256" key="1">
    <source>
        <dbReference type="ARBA" id="ARBA00022491"/>
    </source>
</evidence>
<dbReference type="EMBL" id="FOGN01000009">
    <property type="protein sequence ID" value="SES34646.1"/>
    <property type="molecule type" value="Genomic_DNA"/>
</dbReference>
<keyword evidence="8" id="KW-0479">Metal-binding</keyword>
<organism evidence="12 15">
    <name type="scientific">Halopseudomonas bauzanensis</name>
    <dbReference type="NCBI Taxonomy" id="653930"/>
    <lineage>
        <taxon>Bacteria</taxon>
        <taxon>Pseudomonadati</taxon>
        <taxon>Pseudomonadota</taxon>
        <taxon>Gammaproteobacteria</taxon>
        <taxon>Pseudomonadales</taxon>
        <taxon>Pseudomonadaceae</taxon>
        <taxon>Halopseudomonas</taxon>
    </lineage>
</organism>
<evidence type="ECO:0000313" key="11">
    <source>
        <dbReference type="EMBL" id="SFM36447.1"/>
    </source>
</evidence>
<feature type="zinc finger region" evidence="8">
    <location>
        <begin position="3"/>
        <end position="34"/>
    </location>
</feature>
<evidence type="ECO:0000313" key="10">
    <source>
        <dbReference type="EMBL" id="SES34646.1"/>
    </source>
</evidence>
<keyword evidence="6 8" id="KW-0238">DNA-binding</keyword>
<dbReference type="AlphaFoldDB" id="A0A031M3A1"/>
<keyword evidence="13" id="KW-1185">Reference proteome</keyword>
<gene>
    <name evidence="8 12" type="primary">nrdR</name>
    <name evidence="12" type="ORF">FA869_15165</name>
    <name evidence="11" type="ORF">SAMN04487855_3337</name>
    <name evidence="10" type="ORF">SAMN05216589_3299</name>
</gene>
<dbReference type="Pfam" id="PF03477">
    <property type="entry name" value="ATP-cone"/>
    <property type="match status" value="1"/>
</dbReference>
<dbReference type="Proteomes" id="UP000186904">
    <property type="component" value="Unassembled WGS sequence"/>
</dbReference>
<dbReference type="GO" id="GO:0045892">
    <property type="term" value="P:negative regulation of DNA-templated transcription"/>
    <property type="evidence" value="ECO:0007669"/>
    <property type="project" value="UniProtKB-UniRule"/>
</dbReference>
<evidence type="ECO:0000259" key="9">
    <source>
        <dbReference type="PROSITE" id="PS51161"/>
    </source>
</evidence>
<keyword evidence="8" id="KW-0862">Zinc</keyword>
<evidence type="ECO:0000256" key="7">
    <source>
        <dbReference type="ARBA" id="ARBA00023163"/>
    </source>
</evidence>
<dbReference type="OrthoDB" id="9807461at2"/>
<keyword evidence="2 8" id="KW-0547">Nucleotide-binding</keyword>
<dbReference type="PANTHER" id="PTHR30455">
    <property type="entry name" value="TRANSCRIPTIONAL REPRESSOR NRDR"/>
    <property type="match status" value="1"/>
</dbReference>
<accession>A0A031M3A1</accession>
<evidence type="ECO:0000313" key="14">
    <source>
        <dbReference type="Proteomes" id="UP000186904"/>
    </source>
</evidence>
<reference evidence="12 15" key="2">
    <citation type="submission" date="2019-04" db="EMBL/GenBank/DDBJ databases">
        <title>Crypto-aerobic microbial life in anoxic (sulfidic) marine sediments.</title>
        <authorList>
            <person name="Bhattacharya S."/>
            <person name="Roy C."/>
            <person name="Mondal N."/>
            <person name="Sarkar J."/>
            <person name="Mandal S."/>
            <person name="Rameez M.J."/>
            <person name="Ghosh W."/>
        </authorList>
    </citation>
    <scope>NUCLEOTIDE SEQUENCE [LARGE SCALE GENOMIC DNA]</scope>
    <source>
        <strain evidence="12 15">SBBB</strain>
    </source>
</reference>
<keyword evidence="3 8" id="KW-0863">Zinc-finger</keyword>
<dbReference type="HAMAP" id="MF_00440">
    <property type="entry name" value="NrdR"/>
    <property type="match status" value="1"/>
</dbReference>
<dbReference type="Pfam" id="PF22811">
    <property type="entry name" value="Zn_ribbon_NrdR"/>
    <property type="match status" value="1"/>
</dbReference>
<dbReference type="GO" id="GO:0003677">
    <property type="term" value="F:DNA binding"/>
    <property type="evidence" value="ECO:0007669"/>
    <property type="project" value="UniProtKB-KW"/>
</dbReference>
<dbReference type="RefSeq" id="WP_036993630.1">
    <property type="nucleotide sequence ID" value="NZ_FOGN01000009.1"/>
</dbReference>
<feature type="domain" description="ATP-cone" evidence="9">
    <location>
        <begin position="49"/>
        <end position="139"/>
    </location>
</feature>
<keyword evidence="1 8" id="KW-0678">Repressor</keyword>
<evidence type="ECO:0000313" key="15">
    <source>
        <dbReference type="Proteomes" id="UP000305198"/>
    </source>
</evidence>
<dbReference type="NCBIfam" id="TIGR00244">
    <property type="entry name" value="transcriptional regulator NrdR"/>
    <property type="match status" value="1"/>
</dbReference>
<dbReference type="PROSITE" id="PS51161">
    <property type="entry name" value="ATP_CONE"/>
    <property type="match status" value="1"/>
</dbReference>
<dbReference type="Proteomes" id="UP000186599">
    <property type="component" value="Unassembled WGS sequence"/>
</dbReference>
<proteinExistence type="inferred from homology"/>
<evidence type="ECO:0000313" key="12">
    <source>
        <dbReference type="EMBL" id="TKA89833.1"/>
    </source>
</evidence>
<dbReference type="STRING" id="653930.SAMN05216589_3299"/>
<dbReference type="EMBL" id="SWAV01000006">
    <property type="protein sequence ID" value="TKA89833.1"/>
    <property type="molecule type" value="Genomic_DNA"/>
</dbReference>
<dbReference type="GO" id="GO:0008270">
    <property type="term" value="F:zinc ion binding"/>
    <property type="evidence" value="ECO:0007669"/>
    <property type="project" value="UniProtKB-UniRule"/>
</dbReference>
<dbReference type="PANTHER" id="PTHR30455:SF2">
    <property type="entry name" value="TRANSCRIPTIONAL REPRESSOR NRDR"/>
    <property type="match status" value="1"/>
</dbReference>
<keyword evidence="7 8" id="KW-0804">Transcription</keyword>
<evidence type="ECO:0000256" key="2">
    <source>
        <dbReference type="ARBA" id="ARBA00022741"/>
    </source>
</evidence>
<evidence type="ECO:0000256" key="5">
    <source>
        <dbReference type="ARBA" id="ARBA00023015"/>
    </source>
</evidence>
<evidence type="ECO:0000313" key="13">
    <source>
        <dbReference type="Proteomes" id="UP000186599"/>
    </source>
</evidence>
<dbReference type="Proteomes" id="UP000305198">
    <property type="component" value="Unassembled WGS sequence"/>
</dbReference>
<dbReference type="InterPro" id="IPR055173">
    <property type="entry name" value="NrdR-like_N"/>
</dbReference>
<evidence type="ECO:0000256" key="6">
    <source>
        <dbReference type="ARBA" id="ARBA00023125"/>
    </source>
</evidence>
<name>A0A031M3A1_9GAMM</name>
<comment type="function">
    <text evidence="8">Negatively regulates transcription of bacterial ribonucleotide reductase nrd genes and operons by binding to NrdR-boxes.</text>
</comment>
<comment type="cofactor">
    <cofactor evidence="8">
        <name>Zn(2+)</name>
        <dbReference type="ChEBI" id="CHEBI:29105"/>
    </cofactor>
    <text evidence="8">Binds 1 zinc ion.</text>
</comment>
<dbReference type="EMBL" id="FOUA01000009">
    <property type="protein sequence ID" value="SFM36447.1"/>
    <property type="molecule type" value="Genomic_DNA"/>
</dbReference>
<keyword evidence="4 8" id="KW-0067">ATP-binding</keyword>
<sequence length="157" mass="18169">MYCPFCGANDTKVIDSRLVADGGQVRRRRECLACQERFTTFETAELVLPRIIKQDGRRQPFDEDKLRAGLLRALEKRPVSVEQIEAALGRIKHRLRATGEREIKAMVVGEMVMAELKQLDEVAYIRFASVYRRFQDLNQFREEIDRLSRGEPVEPDA</sequence>
<dbReference type="GO" id="GO:0005524">
    <property type="term" value="F:ATP binding"/>
    <property type="evidence" value="ECO:0007669"/>
    <property type="project" value="UniProtKB-UniRule"/>
</dbReference>
<reference evidence="13 14" key="1">
    <citation type="submission" date="2016-10" db="EMBL/GenBank/DDBJ databases">
        <authorList>
            <person name="de Groot N.N."/>
        </authorList>
    </citation>
    <scope>NUCLEOTIDE SEQUENCE [LARGE SCALE GENOMIC DNA]</scope>
    <source>
        <strain evidence="11 13">CGMCC 1.9095</strain>
        <strain evidence="10 14">DSM 22558</strain>
    </source>
</reference>
<protein>
    <recommendedName>
        <fullName evidence="8">Transcriptional repressor NrdR</fullName>
    </recommendedName>
</protein>
<dbReference type="InterPro" id="IPR003796">
    <property type="entry name" value="RNR_NrdR-like"/>
</dbReference>
<evidence type="ECO:0000256" key="4">
    <source>
        <dbReference type="ARBA" id="ARBA00022840"/>
    </source>
</evidence>
<keyword evidence="5 8" id="KW-0805">Transcription regulation</keyword>
<comment type="similarity">
    <text evidence="8">Belongs to the NrdR family.</text>
</comment>
<evidence type="ECO:0000256" key="8">
    <source>
        <dbReference type="HAMAP-Rule" id="MF_00440"/>
    </source>
</evidence>
<evidence type="ECO:0000256" key="3">
    <source>
        <dbReference type="ARBA" id="ARBA00022771"/>
    </source>
</evidence>